<dbReference type="Gene3D" id="3.40.50.1820">
    <property type="entry name" value="alpha/beta hydrolase"/>
    <property type="match status" value="1"/>
</dbReference>
<name>A0A9X4ID64_9NEIS</name>
<protein>
    <submittedName>
        <fullName evidence="1">Uncharacterized protein</fullName>
    </submittedName>
</protein>
<reference evidence="2" key="2">
    <citation type="submission" date="2024-02" db="EMBL/GenBank/DDBJ databases">
        <title>Neisseria leonii sp. nov.</title>
        <authorList>
            <person name="Boutroux M."/>
            <person name="Favre-Rochex S."/>
            <person name="Gorgette O."/>
            <person name="Touak G."/>
            <person name="Muhle E."/>
            <person name="Chesneau O."/>
            <person name="Clermont D."/>
            <person name="Rahi P."/>
        </authorList>
    </citation>
    <scope>NUCLEOTIDE SEQUENCE</scope>
    <source>
        <strain evidence="2">51.81</strain>
    </source>
</reference>
<dbReference type="AlphaFoldDB" id="A0A9X4ID64"/>
<keyword evidence="3" id="KW-1185">Reference proteome</keyword>
<accession>A0A9X4ID64</accession>
<proteinExistence type="predicted"/>
<gene>
    <name evidence="1" type="ORF">ORY91_000171</name>
    <name evidence="2" type="ORF">V9W64_00220</name>
</gene>
<evidence type="ECO:0000313" key="1">
    <source>
        <dbReference type="EMBL" id="MDD9326803.1"/>
    </source>
</evidence>
<evidence type="ECO:0000313" key="2">
    <source>
        <dbReference type="EMBL" id="WWY03223.1"/>
    </source>
</evidence>
<sequence>MPYFATAGTGLIDAGNGKDTLSGITPLWSLNDNHNQINSQQLTIMARRKNADHGAMLHDGDGYMTAWFAYTLTADRDAAKAFTGSRPEILENSLWQDVHIK</sequence>
<dbReference type="Proteomes" id="UP001149607">
    <property type="component" value="Chromosome"/>
</dbReference>
<evidence type="ECO:0000313" key="3">
    <source>
        <dbReference type="Proteomes" id="UP001149607"/>
    </source>
</evidence>
<dbReference type="EMBL" id="JAPQFL010000001">
    <property type="protein sequence ID" value="MDD9326803.1"/>
    <property type="molecule type" value="Genomic_DNA"/>
</dbReference>
<organism evidence="1">
    <name type="scientific">Neisseria leonii</name>
    <dbReference type="NCBI Taxonomy" id="2995413"/>
    <lineage>
        <taxon>Bacteria</taxon>
        <taxon>Pseudomonadati</taxon>
        <taxon>Pseudomonadota</taxon>
        <taxon>Betaproteobacteria</taxon>
        <taxon>Neisseriales</taxon>
        <taxon>Neisseriaceae</taxon>
        <taxon>Neisseria</taxon>
    </lineage>
</organism>
<dbReference type="InterPro" id="IPR029058">
    <property type="entry name" value="AB_hydrolase_fold"/>
</dbReference>
<dbReference type="EMBL" id="CP146598">
    <property type="protein sequence ID" value="WWY03223.1"/>
    <property type="molecule type" value="Genomic_DNA"/>
</dbReference>
<reference evidence="1" key="1">
    <citation type="submission" date="2022-10" db="EMBL/GenBank/DDBJ databases">
        <authorList>
            <person name="Boutroux M."/>
        </authorList>
    </citation>
    <scope>NUCLEOTIDE SEQUENCE</scope>
    <source>
        <strain evidence="1">51.81</strain>
    </source>
</reference>
<dbReference type="RefSeq" id="WP_274584148.1">
    <property type="nucleotide sequence ID" value="NZ_CP146598.1"/>
</dbReference>